<name>A0A7R9BNY1_9CRUS</name>
<dbReference type="AlphaFoldDB" id="A0A7R9BNY1"/>
<keyword evidence="2" id="KW-1185">Reference proteome</keyword>
<proteinExistence type="predicted"/>
<protein>
    <submittedName>
        <fullName evidence="1">Uncharacterized protein</fullName>
    </submittedName>
</protein>
<organism evidence="1">
    <name type="scientific">Notodromas monacha</name>
    <dbReference type="NCBI Taxonomy" id="399045"/>
    <lineage>
        <taxon>Eukaryota</taxon>
        <taxon>Metazoa</taxon>
        <taxon>Ecdysozoa</taxon>
        <taxon>Arthropoda</taxon>
        <taxon>Crustacea</taxon>
        <taxon>Oligostraca</taxon>
        <taxon>Ostracoda</taxon>
        <taxon>Podocopa</taxon>
        <taxon>Podocopida</taxon>
        <taxon>Cypridocopina</taxon>
        <taxon>Cypridoidea</taxon>
        <taxon>Cyprididae</taxon>
        <taxon>Notodromas</taxon>
    </lineage>
</organism>
<dbReference type="EMBL" id="CAJPEX010000995">
    <property type="protein sequence ID" value="CAG0917895.1"/>
    <property type="molecule type" value="Genomic_DNA"/>
</dbReference>
<evidence type="ECO:0000313" key="2">
    <source>
        <dbReference type="Proteomes" id="UP000678499"/>
    </source>
</evidence>
<evidence type="ECO:0000313" key="1">
    <source>
        <dbReference type="EMBL" id="CAD7277743.1"/>
    </source>
</evidence>
<dbReference type="OrthoDB" id="6328783at2759"/>
<dbReference type="EMBL" id="OA883032">
    <property type="protein sequence ID" value="CAD7277743.1"/>
    <property type="molecule type" value="Genomic_DNA"/>
</dbReference>
<gene>
    <name evidence="1" type="ORF">NMOB1V02_LOCUS5467</name>
</gene>
<reference evidence="1" key="1">
    <citation type="submission" date="2020-11" db="EMBL/GenBank/DDBJ databases">
        <authorList>
            <person name="Tran Van P."/>
        </authorList>
    </citation>
    <scope>NUCLEOTIDE SEQUENCE</scope>
</reference>
<sequence>MKEFNCEAFYFKVPLEDQLKLRRQPSDEVEDHQSPKWDECWNTVAEDGTYGFCEAEGCCEGSFWISNLCPHYPADWRYSCAEGSSPGGCICLTSNMLAALWTYATNYYANYGLPISVNALAGSCHSSNSWHYRGNTFDVACTTPTNHCSALVDFVRQYQLNELCYPGGPCSGHDTWVHAVFA</sequence>
<dbReference type="Proteomes" id="UP000678499">
    <property type="component" value="Unassembled WGS sequence"/>
</dbReference>
<accession>A0A7R9BNY1</accession>